<reference evidence="2" key="1">
    <citation type="journal article" date="2022" name="bioRxiv">
        <title>Sequencing and chromosome-scale assembly of the giantPleurodeles waltlgenome.</title>
        <authorList>
            <person name="Brown T."/>
            <person name="Elewa A."/>
            <person name="Iarovenko S."/>
            <person name="Subramanian E."/>
            <person name="Araus A.J."/>
            <person name="Petzold A."/>
            <person name="Susuki M."/>
            <person name="Suzuki K.-i.T."/>
            <person name="Hayashi T."/>
            <person name="Toyoda A."/>
            <person name="Oliveira C."/>
            <person name="Osipova E."/>
            <person name="Leigh N.D."/>
            <person name="Simon A."/>
            <person name="Yun M.H."/>
        </authorList>
    </citation>
    <scope>NUCLEOTIDE SEQUENCE</scope>
    <source>
        <strain evidence="2">20211129_DDA</strain>
        <tissue evidence="2">Liver</tissue>
    </source>
</reference>
<evidence type="ECO:0000313" key="2">
    <source>
        <dbReference type="EMBL" id="KAJ1119973.1"/>
    </source>
</evidence>
<keyword evidence="3" id="KW-1185">Reference proteome</keyword>
<comment type="caution">
    <text evidence="2">The sequence shown here is derived from an EMBL/GenBank/DDBJ whole genome shotgun (WGS) entry which is preliminary data.</text>
</comment>
<protein>
    <submittedName>
        <fullName evidence="2">Uncharacterized protein</fullName>
    </submittedName>
</protein>
<accession>A0AAV7NZZ6</accession>
<dbReference type="Proteomes" id="UP001066276">
    <property type="component" value="Chromosome 8"/>
</dbReference>
<evidence type="ECO:0000256" key="1">
    <source>
        <dbReference type="SAM" id="MobiDB-lite"/>
    </source>
</evidence>
<organism evidence="2 3">
    <name type="scientific">Pleurodeles waltl</name>
    <name type="common">Iberian ribbed newt</name>
    <dbReference type="NCBI Taxonomy" id="8319"/>
    <lineage>
        <taxon>Eukaryota</taxon>
        <taxon>Metazoa</taxon>
        <taxon>Chordata</taxon>
        <taxon>Craniata</taxon>
        <taxon>Vertebrata</taxon>
        <taxon>Euteleostomi</taxon>
        <taxon>Amphibia</taxon>
        <taxon>Batrachia</taxon>
        <taxon>Caudata</taxon>
        <taxon>Salamandroidea</taxon>
        <taxon>Salamandridae</taxon>
        <taxon>Pleurodelinae</taxon>
        <taxon>Pleurodeles</taxon>
    </lineage>
</organism>
<evidence type="ECO:0000313" key="3">
    <source>
        <dbReference type="Proteomes" id="UP001066276"/>
    </source>
</evidence>
<gene>
    <name evidence="2" type="ORF">NDU88_008156</name>
</gene>
<feature type="compositionally biased region" description="Basic and acidic residues" evidence="1">
    <location>
        <begin position="71"/>
        <end position="82"/>
    </location>
</feature>
<dbReference type="EMBL" id="JANPWB010000012">
    <property type="protein sequence ID" value="KAJ1119973.1"/>
    <property type="molecule type" value="Genomic_DNA"/>
</dbReference>
<proteinExistence type="predicted"/>
<name>A0AAV7NZZ6_PLEWA</name>
<dbReference type="AlphaFoldDB" id="A0AAV7NZZ6"/>
<sequence length="90" mass="9462">MAVHGASVGPIGRGARGAEERHCWGRHVPGTADARDALRLPCADPATCGGPSLCTGTWTELQNGPSTAVEGCHEERPTDRRYASSRTALH</sequence>
<feature type="region of interest" description="Disordered" evidence="1">
    <location>
        <begin position="64"/>
        <end position="90"/>
    </location>
</feature>